<protein>
    <submittedName>
        <fullName evidence="5">Alpha-aminoadipic semialdehyde synthase, mitochondrial</fullName>
    </submittedName>
</protein>
<reference evidence="5" key="1">
    <citation type="journal article" date="2012" name="Nature">
        <title>The oyster genome reveals stress adaptation and complexity of shell formation.</title>
        <authorList>
            <person name="Zhang G."/>
            <person name="Fang X."/>
            <person name="Guo X."/>
            <person name="Li L."/>
            <person name="Luo R."/>
            <person name="Xu F."/>
            <person name="Yang P."/>
            <person name="Zhang L."/>
            <person name="Wang X."/>
            <person name="Qi H."/>
            <person name="Xiong Z."/>
            <person name="Que H."/>
            <person name="Xie Y."/>
            <person name="Holland P.W."/>
            <person name="Paps J."/>
            <person name="Zhu Y."/>
            <person name="Wu F."/>
            <person name="Chen Y."/>
            <person name="Wang J."/>
            <person name="Peng C."/>
            <person name="Meng J."/>
            <person name="Yang L."/>
            <person name="Liu J."/>
            <person name="Wen B."/>
            <person name="Zhang N."/>
            <person name="Huang Z."/>
            <person name="Zhu Q."/>
            <person name="Feng Y."/>
            <person name="Mount A."/>
            <person name="Hedgecock D."/>
            <person name="Xu Z."/>
            <person name="Liu Y."/>
            <person name="Domazet-Loso T."/>
            <person name="Du Y."/>
            <person name="Sun X."/>
            <person name="Zhang S."/>
            <person name="Liu B."/>
            <person name="Cheng P."/>
            <person name="Jiang X."/>
            <person name="Li J."/>
            <person name="Fan D."/>
            <person name="Wang W."/>
            <person name="Fu W."/>
            <person name="Wang T."/>
            <person name="Wang B."/>
            <person name="Zhang J."/>
            <person name="Peng Z."/>
            <person name="Li Y."/>
            <person name="Li N."/>
            <person name="Wang J."/>
            <person name="Chen M."/>
            <person name="He Y."/>
            <person name="Tan F."/>
            <person name="Song X."/>
            <person name="Zheng Q."/>
            <person name="Huang R."/>
            <person name="Yang H."/>
            <person name="Du X."/>
            <person name="Chen L."/>
            <person name="Yang M."/>
            <person name="Gaffney P.M."/>
            <person name="Wang S."/>
            <person name="Luo L."/>
            <person name="She Z."/>
            <person name="Ming Y."/>
            <person name="Huang W."/>
            <person name="Zhang S."/>
            <person name="Huang B."/>
            <person name="Zhang Y."/>
            <person name="Qu T."/>
            <person name="Ni P."/>
            <person name="Miao G."/>
            <person name="Wang J."/>
            <person name="Wang Q."/>
            <person name="Steinberg C.E."/>
            <person name="Wang H."/>
            <person name="Li N."/>
            <person name="Qian L."/>
            <person name="Zhang G."/>
            <person name="Li Y."/>
            <person name="Yang H."/>
            <person name="Liu X."/>
            <person name="Wang J."/>
            <person name="Yin Y."/>
            <person name="Wang J."/>
        </authorList>
    </citation>
    <scope>NUCLEOTIDE SEQUENCE [LARGE SCALE GENOMIC DNA]</scope>
    <source>
        <strain evidence="5">05x7-T-G4-1.051#20</strain>
    </source>
</reference>
<dbReference type="HOGENOM" id="CLU_063531_0_0_1"/>
<sequence length="371" mass="41449">MSHNSSQKARRHTENRRVLILGAGYVSLPAVEYLAKGQNTEVTVASQLQSELDNLEKLNVNTTLIDVQRNYEELEKLISQQDIVVSLLPYVFHPDVAKLCIKFKKNMVTASYISPAMRELDAAAKEAGITIMNEVGVDPGIDHMLAMECFDKIKNAGGKISSFESWCGGLPALENSNTPLRYKFSWYPRGVLMNCLSGAKYLKDNCVVEIPGNGGLLDAVQDLDFMPGFDFEGFPNGDSTMYIDEYNIQSAKSVIRGTVRYRGFSHIMQGIMQLGLLNPEQVANLHPNGPTTTWSSSAVYRKGYEKPDKRGLSSSPCETYTSSGNGEPDFIFKLSTQISFAERRRTEFSYLMRWIGFDIHYYLSACALADF</sequence>
<dbReference type="InterPro" id="IPR032095">
    <property type="entry name" value="Sacchrp_dh-like_C"/>
</dbReference>
<dbReference type="InterPro" id="IPR005097">
    <property type="entry name" value="Sacchrp_dh_NADP-bd"/>
</dbReference>
<dbReference type="PANTHER" id="PTHR11133:SF22">
    <property type="entry name" value="ALPHA-AMINOADIPIC SEMIALDEHYDE SYNTHASE, MITOCHONDRIAL"/>
    <property type="match status" value="1"/>
</dbReference>
<dbReference type="SUPFAM" id="SSF55347">
    <property type="entry name" value="Glyceraldehyde-3-phosphate dehydrogenase-like, C-terminal domain"/>
    <property type="match status" value="1"/>
</dbReference>
<feature type="domain" description="Saccharopine dehydrogenase-like C-terminal" evidence="4">
    <location>
        <begin position="136"/>
        <end position="288"/>
    </location>
</feature>
<evidence type="ECO:0000256" key="1">
    <source>
        <dbReference type="ARBA" id="ARBA00022857"/>
    </source>
</evidence>
<dbReference type="PANTHER" id="PTHR11133">
    <property type="entry name" value="SACCHAROPINE DEHYDROGENASE"/>
    <property type="match status" value="1"/>
</dbReference>
<dbReference type="SUPFAM" id="SSF51735">
    <property type="entry name" value="NAD(P)-binding Rossmann-fold domains"/>
    <property type="match status" value="1"/>
</dbReference>
<dbReference type="FunFam" id="3.30.360.10:FF:000008">
    <property type="entry name" value="Alpha-aminoadipic semialdehyde synthase, mitochondrial"/>
    <property type="match status" value="1"/>
</dbReference>
<feature type="domain" description="Saccharopine dehydrogenase NADP binding" evidence="3">
    <location>
        <begin position="18"/>
        <end position="132"/>
    </location>
</feature>
<keyword evidence="2" id="KW-0560">Oxidoreductase</keyword>
<gene>
    <name evidence="5" type="ORF">CGI_10022643</name>
</gene>
<evidence type="ECO:0000259" key="3">
    <source>
        <dbReference type="Pfam" id="PF03435"/>
    </source>
</evidence>
<organism evidence="5">
    <name type="scientific">Magallana gigas</name>
    <name type="common">Pacific oyster</name>
    <name type="synonym">Crassostrea gigas</name>
    <dbReference type="NCBI Taxonomy" id="29159"/>
    <lineage>
        <taxon>Eukaryota</taxon>
        <taxon>Metazoa</taxon>
        <taxon>Spiralia</taxon>
        <taxon>Lophotrochozoa</taxon>
        <taxon>Mollusca</taxon>
        <taxon>Bivalvia</taxon>
        <taxon>Autobranchia</taxon>
        <taxon>Pteriomorphia</taxon>
        <taxon>Ostreida</taxon>
        <taxon>Ostreoidea</taxon>
        <taxon>Ostreidae</taxon>
        <taxon>Magallana</taxon>
    </lineage>
</organism>
<evidence type="ECO:0000259" key="4">
    <source>
        <dbReference type="Pfam" id="PF16653"/>
    </source>
</evidence>
<dbReference type="Gene3D" id="3.40.50.720">
    <property type="entry name" value="NAD(P)-binding Rossmann-like Domain"/>
    <property type="match status" value="1"/>
</dbReference>
<dbReference type="GO" id="GO:0005737">
    <property type="term" value="C:cytoplasm"/>
    <property type="evidence" value="ECO:0007669"/>
    <property type="project" value="TreeGrafter"/>
</dbReference>
<keyword evidence="1" id="KW-0521">NADP</keyword>
<evidence type="ECO:0000313" key="5">
    <source>
        <dbReference type="EMBL" id="EKC27859.1"/>
    </source>
</evidence>
<dbReference type="InParanoid" id="K1Q941"/>
<dbReference type="EMBL" id="JH816091">
    <property type="protein sequence ID" value="EKC27859.1"/>
    <property type="molecule type" value="Genomic_DNA"/>
</dbReference>
<dbReference type="GO" id="GO:0019878">
    <property type="term" value="P:lysine biosynthetic process via aminoadipic acid"/>
    <property type="evidence" value="ECO:0007669"/>
    <property type="project" value="TreeGrafter"/>
</dbReference>
<evidence type="ECO:0000256" key="2">
    <source>
        <dbReference type="ARBA" id="ARBA00023002"/>
    </source>
</evidence>
<name>K1Q941_MAGGI</name>
<accession>K1Q941</accession>
<dbReference type="Pfam" id="PF16653">
    <property type="entry name" value="Sacchrp_dh_C"/>
    <property type="match status" value="1"/>
</dbReference>
<dbReference type="InterPro" id="IPR036291">
    <property type="entry name" value="NAD(P)-bd_dom_sf"/>
</dbReference>
<proteinExistence type="predicted"/>
<dbReference type="AlphaFoldDB" id="K1Q941"/>
<dbReference type="GO" id="GO:0004753">
    <property type="term" value="F:saccharopine dehydrogenase activity"/>
    <property type="evidence" value="ECO:0007669"/>
    <property type="project" value="TreeGrafter"/>
</dbReference>
<dbReference type="Gene3D" id="3.30.360.10">
    <property type="entry name" value="Dihydrodipicolinate Reductase, domain 2"/>
    <property type="match status" value="1"/>
</dbReference>
<dbReference type="InterPro" id="IPR051168">
    <property type="entry name" value="AASS"/>
</dbReference>
<dbReference type="Pfam" id="PF03435">
    <property type="entry name" value="Sacchrp_dh_NADP"/>
    <property type="match status" value="1"/>
</dbReference>
<dbReference type="FunFam" id="3.40.50.720:FF:000072">
    <property type="entry name" value="Saccharopine dehydrogenase [NADP(+), L-glutamate-forming]"/>
    <property type="match status" value="1"/>
</dbReference>